<reference evidence="4" key="1">
    <citation type="submission" date="2016-02" db="EMBL/GenBank/DDBJ databases">
        <title>Draft Genome Sequence of Sporotomaculum syntrophicum Strain FB, a Syntrophic Benzoate Degrader.</title>
        <authorList>
            <person name="Nobu M.K."/>
            <person name="Narihiro T."/>
            <person name="Qiu Y.-L."/>
            <person name="Ohashi A."/>
            <person name="Liu W.-T."/>
            <person name="Yuji S."/>
        </authorList>
    </citation>
    <scope>NUCLEOTIDE SEQUENCE</scope>
    <source>
        <strain evidence="4">FB</strain>
    </source>
</reference>
<keyword evidence="5" id="KW-1185">Reference proteome</keyword>
<dbReference type="SUPFAM" id="SSF100950">
    <property type="entry name" value="NagB/RpiA/CoA transferase-like"/>
    <property type="match status" value="1"/>
</dbReference>
<keyword evidence="1 3" id="KW-0413">Isomerase</keyword>
<evidence type="ECO:0000256" key="2">
    <source>
        <dbReference type="ARBA" id="ARBA00052401"/>
    </source>
</evidence>
<feature type="binding site" evidence="3">
    <location>
        <begin position="248"/>
        <end position="249"/>
    </location>
    <ligand>
        <name>substrate</name>
    </ligand>
</feature>
<dbReference type="Gene3D" id="1.20.120.420">
    <property type="entry name" value="translation initiation factor eif-2b, domain 1"/>
    <property type="match status" value="1"/>
</dbReference>
<protein>
    <recommendedName>
        <fullName evidence="3">Methylthioribose-1-phosphate isomerase</fullName>
        <shortName evidence="3">M1Pi</shortName>
        <shortName evidence="3">MTR-1-P isomerase</shortName>
        <ecNumber evidence="3">5.3.1.23</ecNumber>
    </recommendedName>
    <alternativeName>
        <fullName evidence="3">S-methyl-5-thioribose-1-phosphate isomerase</fullName>
    </alternativeName>
</protein>
<dbReference type="InterPro" id="IPR027363">
    <property type="entry name" value="M1Pi_N"/>
</dbReference>
<comment type="pathway">
    <text evidence="3">Amino-acid biosynthesis; L-methionine biosynthesis via salvage pathway; L-methionine from S-methyl-5-thio-alpha-D-ribose 1-phosphate: step 1/6.</text>
</comment>
<feature type="binding site" evidence="3">
    <location>
        <begin position="47"/>
        <end position="49"/>
    </location>
    <ligand>
        <name>substrate</name>
    </ligand>
</feature>
<dbReference type="FunFam" id="1.20.120.420:FF:000003">
    <property type="entry name" value="Methylthioribose-1-phosphate isomerase"/>
    <property type="match status" value="1"/>
</dbReference>
<proteinExistence type="inferred from homology"/>
<comment type="function">
    <text evidence="3">Catalyzes the interconversion of methylthioribose-1-phosphate (MTR-1-P) into methylthioribulose-1-phosphate (MTRu-1-P).</text>
</comment>
<dbReference type="PANTHER" id="PTHR43475:SF1">
    <property type="entry name" value="METHYLTHIORIBOSE-1-PHOSPHATE ISOMERASE"/>
    <property type="match status" value="1"/>
</dbReference>
<dbReference type="InterPro" id="IPR037171">
    <property type="entry name" value="NagB/RpiA_transferase-like"/>
</dbReference>
<dbReference type="AlphaFoldDB" id="A0A9D2WS72"/>
<evidence type="ECO:0000256" key="3">
    <source>
        <dbReference type="HAMAP-Rule" id="MF_01678"/>
    </source>
</evidence>
<dbReference type="NCBIfam" id="NF004326">
    <property type="entry name" value="PRK05720.1"/>
    <property type="match status" value="1"/>
</dbReference>
<feature type="active site" description="Proton donor" evidence="3">
    <location>
        <position position="238"/>
    </location>
</feature>
<dbReference type="EMBL" id="LSRS01000001">
    <property type="protein sequence ID" value="KAF1086657.1"/>
    <property type="molecule type" value="Genomic_DNA"/>
</dbReference>
<evidence type="ECO:0000256" key="1">
    <source>
        <dbReference type="ARBA" id="ARBA00023235"/>
    </source>
</evidence>
<dbReference type="GO" id="GO:0046523">
    <property type="term" value="F:S-methyl-5-thioribose-1-phosphate isomerase activity"/>
    <property type="evidence" value="ECO:0007669"/>
    <property type="project" value="UniProtKB-UniRule"/>
</dbReference>
<dbReference type="InterPro" id="IPR005251">
    <property type="entry name" value="IF-M1Pi"/>
</dbReference>
<dbReference type="HAMAP" id="MF_01678">
    <property type="entry name" value="Salvage_MtnA"/>
    <property type="match status" value="1"/>
</dbReference>
<comment type="caution">
    <text evidence="4">The sequence shown here is derived from an EMBL/GenBank/DDBJ whole genome shotgun (WGS) entry which is preliminary data.</text>
</comment>
<dbReference type="InterPro" id="IPR042529">
    <property type="entry name" value="IF_2B-like_C"/>
</dbReference>
<dbReference type="EC" id="5.3.1.23" evidence="3"/>
<evidence type="ECO:0000313" key="4">
    <source>
        <dbReference type="EMBL" id="KAF1086657.1"/>
    </source>
</evidence>
<feature type="site" description="Transition state stabilizer" evidence="3">
    <location>
        <position position="158"/>
    </location>
</feature>
<dbReference type="InterPro" id="IPR011559">
    <property type="entry name" value="Initiation_fac_2B_a/b/d"/>
</dbReference>
<dbReference type="InterPro" id="IPR000649">
    <property type="entry name" value="IF-2B-related"/>
</dbReference>
<dbReference type="Proteomes" id="UP000798488">
    <property type="component" value="Unassembled WGS sequence"/>
</dbReference>
<dbReference type="Gene3D" id="3.40.50.10470">
    <property type="entry name" value="Translation initiation factor eif-2b, domain 2"/>
    <property type="match status" value="1"/>
</dbReference>
<keyword evidence="3" id="KW-0028">Amino-acid biosynthesis</keyword>
<dbReference type="Pfam" id="PF01008">
    <property type="entry name" value="IF-2B"/>
    <property type="match status" value="1"/>
</dbReference>
<accession>A0A9D2WS72</accession>
<sequence>MRHMETMRWVDGCLEILDQTLLPGKTEYIKCEHYTTICDAIRRLSVRGAPAIGAAAAYGLALGAASLSPAGKAEFVSAIEQIARELCDTRPTAINLQWAVDRMLQLLHEQTTDSVEVLKETLLAAAHAIYREDLASNRRIGEFGEKLIPPNVSILTHCNAGALATAGFGTALGVIRAAHQAGKNIHVYADETRPLLQGARLTAWELMQDNIPVTLLTDNMAGYLMACGKVDLVIVGADRITANGDVANKIGTYSVAVLAKEHGLPFYVAAPMSTFDLNLAGGQEIPIENRDEREVTHFAGHPVAPAGVKVWNPAFDVTPHPLVTAIITDRGVARPPYTKTLPALVDK</sequence>
<feature type="binding site" evidence="3">
    <location>
        <position position="90"/>
    </location>
    <ligand>
        <name>substrate</name>
    </ligand>
</feature>
<evidence type="ECO:0000313" key="5">
    <source>
        <dbReference type="Proteomes" id="UP000798488"/>
    </source>
</evidence>
<organism evidence="4 5">
    <name type="scientific">Sporotomaculum syntrophicum</name>
    <dbReference type="NCBI Taxonomy" id="182264"/>
    <lineage>
        <taxon>Bacteria</taxon>
        <taxon>Bacillati</taxon>
        <taxon>Bacillota</taxon>
        <taxon>Clostridia</taxon>
        <taxon>Eubacteriales</taxon>
        <taxon>Desulfallaceae</taxon>
        <taxon>Sporotomaculum</taxon>
    </lineage>
</organism>
<feature type="binding site" evidence="3">
    <location>
        <position position="197"/>
    </location>
    <ligand>
        <name>substrate</name>
    </ligand>
</feature>
<comment type="similarity">
    <text evidence="3">Belongs to the EIF-2B alpha/beta/delta subunits family. MtnA subfamily.</text>
</comment>
<keyword evidence="3" id="KW-0486">Methionine biosynthesis</keyword>
<name>A0A9D2WS72_9FIRM</name>
<dbReference type="NCBIfam" id="TIGR00524">
    <property type="entry name" value="eIF-2B_rel"/>
    <property type="match status" value="1"/>
</dbReference>
<dbReference type="FunFam" id="3.40.50.10470:FF:000006">
    <property type="entry name" value="Methylthioribose-1-phosphate isomerase"/>
    <property type="match status" value="1"/>
</dbReference>
<dbReference type="PANTHER" id="PTHR43475">
    <property type="entry name" value="METHYLTHIORIBOSE-1-PHOSPHATE ISOMERASE"/>
    <property type="match status" value="1"/>
</dbReference>
<comment type="catalytic activity">
    <reaction evidence="2 3">
        <text>5-(methylsulfanyl)-alpha-D-ribose 1-phosphate = 5-(methylsulfanyl)-D-ribulose 1-phosphate</text>
        <dbReference type="Rhea" id="RHEA:19989"/>
        <dbReference type="ChEBI" id="CHEBI:58533"/>
        <dbReference type="ChEBI" id="CHEBI:58548"/>
        <dbReference type="EC" id="5.3.1.23"/>
    </reaction>
</comment>
<dbReference type="GO" id="GO:0019509">
    <property type="term" value="P:L-methionine salvage from methylthioadenosine"/>
    <property type="evidence" value="ECO:0007669"/>
    <property type="project" value="UniProtKB-UniRule"/>
</dbReference>
<dbReference type="NCBIfam" id="TIGR00512">
    <property type="entry name" value="salvage_mtnA"/>
    <property type="match status" value="1"/>
</dbReference>
<gene>
    <name evidence="4" type="primary">mtnA_1</name>
    <name evidence="3" type="synonym">mtnA</name>
    <name evidence="4" type="ORF">SPSYN_00376</name>
</gene>